<protein>
    <recommendedName>
        <fullName evidence="7">Exonuclease domain-containing protein</fullName>
    </recommendedName>
</protein>
<evidence type="ECO:0000256" key="5">
    <source>
        <dbReference type="ARBA" id="ARBA00022839"/>
    </source>
</evidence>
<dbReference type="SUPFAM" id="SSF53098">
    <property type="entry name" value="Ribonuclease H-like"/>
    <property type="match status" value="1"/>
</dbReference>
<keyword evidence="9" id="KW-1185">Reference proteome</keyword>
<evidence type="ECO:0000256" key="1">
    <source>
        <dbReference type="ARBA" id="ARBA00004123"/>
    </source>
</evidence>
<keyword evidence="6" id="KW-0539">Nucleus</keyword>
<dbReference type="InterPro" id="IPR036397">
    <property type="entry name" value="RNaseH_sf"/>
</dbReference>
<dbReference type="OrthoDB" id="206335at2759"/>
<dbReference type="CDD" id="cd06145">
    <property type="entry name" value="REX1_like"/>
    <property type="match status" value="1"/>
</dbReference>
<organism evidence="9">
    <name type="scientific">Aureococcus anophagefferens</name>
    <name type="common">Harmful bloom alga</name>
    <dbReference type="NCBI Taxonomy" id="44056"/>
    <lineage>
        <taxon>Eukaryota</taxon>
        <taxon>Sar</taxon>
        <taxon>Stramenopiles</taxon>
        <taxon>Ochrophyta</taxon>
        <taxon>Pelagophyceae</taxon>
        <taxon>Pelagomonadales</taxon>
        <taxon>Pelagomonadaceae</taxon>
        <taxon>Aureococcus</taxon>
    </lineage>
</organism>
<dbReference type="RefSeq" id="XP_009037814.1">
    <property type="nucleotide sequence ID" value="XM_009039566.1"/>
</dbReference>
<gene>
    <name evidence="8" type="ORF">AURANDRAFT_5841</name>
</gene>
<dbReference type="AlphaFoldDB" id="F0YBM9"/>
<keyword evidence="3" id="KW-0540">Nuclease</keyword>
<sequence length="132" mass="14174">VFGLDCEMVKTTRGSECARCTVVDGATGATVLDELVAPGAPVVDYCTQWSGIDAKTLKHVATTLDDVRGALLREVRPTDVLVGHGLDNDLRCLRLAHGACADTALLFGHPRGPGYKRSLKHLCKEFLGRDVQ</sequence>
<keyword evidence="4" id="KW-0378">Hydrolase</keyword>
<keyword evidence="5" id="KW-0269">Exonuclease</keyword>
<dbReference type="PANTHER" id="PTHR12801">
    <property type="entry name" value="RNA EXONUCLEASE REXO1 / RECO3 FAMILY MEMBER-RELATED"/>
    <property type="match status" value="1"/>
</dbReference>
<comment type="subcellular location">
    <subcellularLocation>
        <location evidence="1">Nucleus</location>
    </subcellularLocation>
</comment>
<reference evidence="8 9" key="1">
    <citation type="journal article" date="2011" name="Proc. Natl. Acad. Sci. U.S.A.">
        <title>Niche of harmful alga Aureococcus anophagefferens revealed through ecogenomics.</title>
        <authorList>
            <person name="Gobler C.J."/>
            <person name="Berry D.L."/>
            <person name="Dyhrman S.T."/>
            <person name="Wilhelm S.W."/>
            <person name="Salamov A."/>
            <person name="Lobanov A.V."/>
            <person name="Zhang Y."/>
            <person name="Collier J.L."/>
            <person name="Wurch L.L."/>
            <person name="Kustka A.B."/>
            <person name="Dill B.D."/>
            <person name="Shah M."/>
            <person name="VerBerkmoes N.C."/>
            <person name="Kuo A."/>
            <person name="Terry A."/>
            <person name="Pangilinan J."/>
            <person name="Lindquist E.A."/>
            <person name="Lucas S."/>
            <person name="Paulsen I.T."/>
            <person name="Hattenrath-Lehmann T.K."/>
            <person name="Talmage S.C."/>
            <person name="Walker E.A."/>
            <person name="Koch F."/>
            <person name="Burson A.M."/>
            <person name="Marcoval M.A."/>
            <person name="Tang Y.Z."/>
            <person name="Lecleir G.R."/>
            <person name="Coyne K.J."/>
            <person name="Berg G.M."/>
            <person name="Bertrand E.M."/>
            <person name="Saito M.A."/>
            <person name="Gladyshev V.N."/>
            <person name="Grigoriev I.V."/>
        </authorList>
    </citation>
    <scope>NUCLEOTIDE SEQUENCE [LARGE SCALE GENOMIC DNA]</scope>
    <source>
        <strain evidence="9">CCMP 1984</strain>
    </source>
</reference>
<evidence type="ECO:0000256" key="3">
    <source>
        <dbReference type="ARBA" id="ARBA00022722"/>
    </source>
</evidence>
<dbReference type="GO" id="GO:0005634">
    <property type="term" value="C:nucleus"/>
    <property type="evidence" value="ECO:0007669"/>
    <property type="project" value="UniProtKB-SubCell"/>
</dbReference>
<dbReference type="Gene3D" id="3.30.420.10">
    <property type="entry name" value="Ribonuclease H-like superfamily/Ribonuclease H"/>
    <property type="match status" value="1"/>
</dbReference>
<dbReference type="EMBL" id="GL833131">
    <property type="protein sequence ID" value="EGB07309.1"/>
    <property type="molecule type" value="Genomic_DNA"/>
</dbReference>
<evidence type="ECO:0000256" key="2">
    <source>
        <dbReference type="ARBA" id="ARBA00006357"/>
    </source>
</evidence>
<feature type="non-terminal residue" evidence="8">
    <location>
        <position position="132"/>
    </location>
</feature>
<dbReference type="KEGG" id="aaf:AURANDRAFT_5841"/>
<feature type="non-terminal residue" evidence="8">
    <location>
        <position position="1"/>
    </location>
</feature>
<dbReference type="PANTHER" id="PTHR12801:SF115">
    <property type="entry name" value="FI18136P1-RELATED"/>
    <property type="match status" value="1"/>
</dbReference>
<accession>F0YBM9</accession>
<dbReference type="eggNOG" id="KOG2248">
    <property type="taxonomic scope" value="Eukaryota"/>
</dbReference>
<dbReference type="OMA" id="SECARCT"/>
<dbReference type="GO" id="GO:0003676">
    <property type="term" value="F:nucleic acid binding"/>
    <property type="evidence" value="ECO:0007669"/>
    <property type="project" value="InterPro"/>
</dbReference>
<evidence type="ECO:0000313" key="8">
    <source>
        <dbReference type="EMBL" id="EGB07309.1"/>
    </source>
</evidence>
<proteinExistence type="inferred from homology"/>
<evidence type="ECO:0000259" key="7">
    <source>
        <dbReference type="SMART" id="SM00479"/>
    </source>
</evidence>
<dbReference type="InterPro" id="IPR047021">
    <property type="entry name" value="REXO1/3/4-like"/>
</dbReference>
<dbReference type="InterPro" id="IPR013520">
    <property type="entry name" value="Ribonucl_H"/>
</dbReference>
<dbReference type="SMART" id="SM00479">
    <property type="entry name" value="EXOIII"/>
    <property type="match status" value="1"/>
</dbReference>
<dbReference type="InterPro" id="IPR012337">
    <property type="entry name" value="RNaseH-like_sf"/>
</dbReference>
<dbReference type="InterPro" id="IPR034922">
    <property type="entry name" value="REX1-like_exo"/>
</dbReference>
<dbReference type="GO" id="GO:0004527">
    <property type="term" value="F:exonuclease activity"/>
    <property type="evidence" value="ECO:0007669"/>
    <property type="project" value="UniProtKB-KW"/>
</dbReference>
<evidence type="ECO:0000256" key="6">
    <source>
        <dbReference type="ARBA" id="ARBA00023242"/>
    </source>
</evidence>
<dbReference type="Proteomes" id="UP000002729">
    <property type="component" value="Unassembled WGS sequence"/>
</dbReference>
<evidence type="ECO:0000313" key="9">
    <source>
        <dbReference type="Proteomes" id="UP000002729"/>
    </source>
</evidence>
<dbReference type="GeneID" id="20222609"/>
<name>F0YBM9_AURAN</name>
<evidence type="ECO:0000256" key="4">
    <source>
        <dbReference type="ARBA" id="ARBA00022801"/>
    </source>
</evidence>
<dbReference type="InParanoid" id="F0YBM9"/>
<feature type="domain" description="Exonuclease" evidence="7">
    <location>
        <begin position="1"/>
        <end position="132"/>
    </location>
</feature>
<comment type="similarity">
    <text evidence="2">Belongs to the REXO1/REXO3 family.</text>
</comment>